<dbReference type="GO" id="GO:0000226">
    <property type="term" value="P:microtubule cytoskeleton organization"/>
    <property type="evidence" value="ECO:0007669"/>
    <property type="project" value="TreeGrafter"/>
</dbReference>
<feature type="compositionally biased region" description="Basic and acidic residues" evidence="8">
    <location>
        <begin position="1062"/>
        <end position="1071"/>
    </location>
</feature>
<feature type="region of interest" description="Disordered" evidence="8">
    <location>
        <begin position="563"/>
        <end position="1195"/>
    </location>
</feature>
<gene>
    <name evidence="9" type="ORF">MATL_G00036470</name>
</gene>
<feature type="compositionally biased region" description="Basic residues" evidence="8">
    <location>
        <begin position="690"/>
        <end position="699"/>
    </location>
</feature>
<evidence type="ECO:0000256" key="2">
    <source>
        <dbReference type="ARBA" id="ARBA00022490"/>
    </source>
</evidence>
<feature type="region of interest" description="Disordered" evidence="8">
    <location>
        <begin position="97"/>
        <end position="129"/>
    </location>
</feature>
<evidence type="ECO:0000256" key="7">
    <source>
        <dbReference type="RuleBase" id="RU000686"/>
    </source>
</evidence>
<accession>A0A9D3QF49</accession>
<feature type="compositionally biased region" description="Basic and acidic residues" evidence="8">
    <location>
        <begin position="991"/>
        <end position="1007"/>
    </location>
</feature>
<evidence type="ECO:0000256" key="4">
    <source>
        <dbReference type="ARBA" id="ARBA00022701"/>
    </source>
</evidence>
<feature type="compositionally biased region" description="Basic residues" evidence="8">
    <location>
        <begin position="349"/>
        <end position="358"/>
    </location>
</feature>
<feature type="region of interest" description="Disordered" evidence="8">
    <location>
        <begin position="193"/>
        <end position="213"/>
    </location>
</feature>
<feature type="compositionally biased region" description="Low complexity" evidence="8">
    <location>
        <begin position="943"/>
        <end position="990"/>
    </location>
</feature>
<feature type="region of interest" description="Disordered" evidence="8">
    <location>
        <begin position="1271"/>
        <end position="1351"/>
    </location>
</feature>
<evidence type="ECO:0000256" key="5">
    <source>
        <dbReference type="ARBA" id="ARBA00022737"/>
    </source>
</evidence>
<feature type="compositionally biased region" description="Pro residues" evidence="8">
    <location>
        <begin position="716"/>
        <end position="730"/>
    </location>
</feature>
<evidence type="ECO:0000256" key="3">
    <source>
        <dbReference type="ARBA" id="ARBA00022553"/>
    </source>
</evidence>
<dbReference type="InterPro" id="IPR001084">
    <property type="entry name" value="MAP_tubulin-bd_rpt"/>
</dbReference>
<keyword evidence="3" id="KW-0597">Phosphoprotein</keyword>
<feature type="compositionally biased region" description="Basic and acidic residues" evidence="8">
    <location>
        <begin position="775"/>
        <end position="890"/>
    </location>
</feature>
<feature type="compositionally biased region" description="Basic and acidic residues" evidence="8">
    <location>
        <begin position="673"/>
        <end position="689"/>
    </location>
</feature>
<dbReference type="GO" id="GO:0008017">
    <property type="term" value="F:microtubule binding"/>
    <property type="evidence" value="ECO:0007669"/>
    <property type="project" value="InterPro"/>
</dbReference>
<feature type="compositionally biased region" description="Polar residues" evidence="8">
    <location>
        <begin position="1177"/>
        <end position="1195"/>
    </location>
</feature>
<comment type="caution">
    <text evidence="9">The sequence shown here is derived from an EMBL/GenBank/DDBJ whole genome shotgun (WGS) entry which is preliminary data.</text>
</comment>
<evidence type="ECO:0000313" key="10">
    <source>
        <dbReference type="Proteomes" id="UP001046870"/>
    </source>
</evidence>
<feature type="compositionally biased region" description="Basic and acidic residues" evidence="8">
    <location>
        <begin position="277"/>
        <end position="288"/>
    </location>
</feature>
<keyword evidence="4 7" id="KW-0493">Microtubule</keyword>
<dbReference type="InterPro" id="IPR027324">
    <property type="entry name" value="MAP2/MAP4/Tau"/>
</dbReference>
<keyword evidence="6 7" id="KW-0206">Cytoskeleton</keyword>
<feature type="compositionally biased region" description="Polar residues" evidence="8">
    <location>
        <begin position="249"/>
        <end position="258"/>
    </location>
</feature>
<feature type="region of interest" description="Disordered" evidence="8">
    <location>
        <begin position="249"/>
        <end position="414"/>
    </location>
</feature>
<dbReference type="PROSITE" id="PS51491">
    <property type="entry name" value="TAU_MAP_2"/>
    <property type="match status" value="4"/>
</dbReference>
<reference evidence="9" key="1">
    <citation type="submission" date="2021-01" db="EMBL/GenBank/DDBJ databases">
        <authorList>
            <person name="Zahm M."/>
            <person name="Roques C."/>
            <person name="Cabau C."/>
            <person name="Klopp C."/>
            <person name="Donnadieu C."/>
            <person name="Jouanno E."/>
            <person name="Lampietro C."/>
            <person name="Louis A."/>
            <person name="Herpin A."/>
            <person name="Echchiki A."/>
            <person name="Berthelot C."/>
            <person name="Parey E."/>
            <person name="Roest-Crollius H."/>
            <person name="Braasch I."/>
            <person name="Postlethwait J."/>
            <person name="Bobe J."/>
            <person name="Montfort J."/>
            <person name="Bouchez O."/>
            <person name="Begum T."/>
            <person name="Mejri S."/>
            <person name="Adams A."/>
            <person name="Chen W.-J."/>
            <person name="Guiguen Y."/>
        </authorList>
    </citation>
    <scope>NUCLEOTIDE SEQUENCE</scope>
    <source>
        <strain evidence="9">YG-15Mar2019-1</strain>
        <tissue evidence="9">Brain</tissue>
    </source>
</reference>
<feature type="compositionally biased region" description="Low complexity" evidence="8">
    <location>
        <begin position="1097"/>
        <end position="1113"/>
    </location>
</feature>
<keyword evidence="5" id="KW-0677">Repeat</keyword>
<evidence type="ECO:0000256" key="8">
    <source>
        <dbReference type="SAM" id="MobiDB-lite"/>
    </source>
</evidence>
<keyword evidence="10" id="KW-1185">Reference proteome</keyword>
<dbReference type="PANTHER" id="PTHR11501:SF16">
    <property type="entry name" value="MICROTUBULE-ASSOCIATED PROTEIN 4"/>
    <property type="match status" value="1"/>
</dbReference>
<feature type="compositionally biased region" description="Pro residues" evidence="8">
    <location>
        <begin position="742"/>
        <end position="751"/>
    </location>
</feature>
<comment type="subcellular location">
    <subcellularLocation>
        <location evidence="1 7">Cytoplasm</location>
        <location evidence="1 7">Cytoskeleton</location>
    </subcellularLocation>
</comment>
<dbReference type="PROSITE" id="PS00229">
    <property type="entry name" value="TAU_MAP_1"/>
    <property type="match status" value="2"/>
</dbReference>
<feature type="compositionally biased region" description="Low complexity" evidence="8">
    <location>
        <begin position="1046"/>
        <end position="1060"/>
    </location>
</feature>
<dbReference type="GO" id="GO:0031175">
    <property type="term" value="P:neuron projection development"/>
    <property type="evidence" value="ECO:0007669"/>
    <property type="project" value="TreeGrafter"/>
</dbReference>
<feature type="compositionally biased region" description="Low complexity" evidence="8">
    <location>
        <begin position="599"/>
        <end position="616"/>
    </location>
</feature>
<dbReference type="GO" id="GO:0005874">
    <property type="term" value="C:microtubule"/>
    <property type="evidence" value="ECO:0007669"/>
    <property type="project" value="UniProtKB-KW"/>
</dbReference>
<feature type="compositionally biased region" description="Basic and acidic residues" evidence="8">
    <location>
        <begin position="327"/>
        <end position="345"/>
    </location>
</feature>
<evidence type="ECO:0000256" key="6">
    <source>
        <dbReference type="ARBA" id="ARBA00023212"/>
    </source>
</evidence>
<evidence type="ECO:0000313" key="9">
    <source>
        <dbReference type="EMBL" id="KAG7488698.1"/>
    </source>
</evidence>
<dbReference type="GO" id="GO:0043005">
    <property type="term" value="C:neuron projection"/>
    <property type="evidence" value="ECO:0007669"/>
    <property type="project" value="TreeGrafter"/>
</dbReference>
<feature type="compositionally biased region" description="Polar residues" evidence="8">
    <location>
        <begin position="1072"/>
        <end position="1096"/>
    </location>
</feature>
<proteinExistence type="predicted"/>
<dbReference type="EMBL" id="JAFDVH010000002">
    <property type="protein sequence ID" value="KAG7488698.1"/>
    <property type="molecule type" value="Genomic_DNA"/>
</dbReference>
<name>A0A9D3QF49_MEGAT</name>
<feature type="compositionally biased region" description="Basic and acidic residues" evidence="8">
    <location>
        <begin position="97"/>
        <end position="106"/>
    </location>
</feature>
<keyword evidence="2 7" id="KW-0963">Cytoplasm</keyword>
<dbReference type="OrthoDB" id="9378527at2759"/>
<evidence type="ECO:0000256" key="1">
    <source>
        <dbReference type="ARBA" id="ARBA00004245"/>
    </source>
</evidence>
<dbReference type="Proteomes" id="UP001046870">
    <property type="component" value="Chromosome 2"/>
</dbReference>
<feature type="region of interest" description="Disordered" evidence="8">
    <location>
        <begin position="518"/>
        <end position="547"/>
    </location>
</feature>
<dbReference type="PANTHER" id="PTHR11501">
    <property type="entry name" value="MICROTUBULE-ASSOCIATED PROTEIN"/>
    <property type="match status" value="1"/>
</dbReference>
<feature type="compositionally biased region" description="Low complexity" evidence="8">
    <location>
        <begin position="919"/>
        <end position="935"/>
    </location>
</feature>
<organism evidence="9 10">
    <name type="scientific">Megalops atlanticus</name>
    <name type="common">Tarpon</name>
    <name type="synonym">Clupea gigantea</name>
    <dbReference type="NCBI Taxonomy" id="7932"/>
    <lineage>
        <taxon>Eukaryota</taxon>
        <taxon>Metazoa</taxon>
        <taxon>Chordata</taxon>
        <taxon>Craniata</taxon>
        <taxon>Vertebrata</taxon>
        <taxon>Euteleostomi</taxon>
        <taxon>Actinopterygii</taxon>
        <taxon>Neopterygii</taxon>
        <taxon>Teleostei</taxon>
        <taxon>Elopiformes</taxon>
        <taxon>Megalopidae</taxon>
        <taxon>Megalops</taxon>
    </lineage>
</organism>
<dbReference type="Pfam" id="PF00418">
    <property type="entry name" value="Tubulin-binding"/>
    <property type="match status" value="4"/>
</dbReference>
<sequence>MCGMALCAVVADLVKIKGIHCLNGLILQNSKRTHNHLRLDRTMADLDLSLSDALTDTVPQSGPENMVQRDFVAALEAETFEDQVGETVGKTDYIPLLDKDEKRDADSTVTPGGQVAAQRPEPQGEVRPRLTGQQVFSTDFMSGPVTMSGFGDQWDTQPFTPQMQDNSLMSAHPGFSQPGMMKMEVGVAPLQTDRSPSIAEPQKPPAPLATEGLAPAPPACAAGVLVDPWEGEGGLRTDLPFTPSVSTVISRHASQLAGSPQEPPDPQWGHRQGPGPGEERENEAADRKQQKKKKKRRPREEVYDLLESRGPADPQGLQAENTPPTDAPHRSSPRREGGWEREDGGRSGGRGKRGKNRKKVPEEWGVPQETLVSPPGSRPQEAAADPLKSPFTCPQATESPAHDMRDPLVCLSGDSPSFTMEDGLIPGVPPSLTQDLLSLTASFPPSTLGSEPVLISPFAMSPGLGEGSSPKQTLLQPPALETPFSIEGVDSPVAPCVVAGVPSMEKAEEGLSLLPSDLFGADTSMSSDKEELPYSPEGVQAESEPIEKAVPVLEPSFISSVKESHEEEVIVPSIPPPPKEAAVGSPTALRPGSPTGEAIPTPSSSETPSTETIDPSKASPLTPTEGAFPPQDAPFTPFHHEEPLSPADKAGPGPALPEEHPQDTSALGPVSSPKDKPLSSPKELKEARAQKQKQPKKSRSASAKSPTTPGAKQPPSVTPPALSPVTPSAPPFFSFNSELNPTAPPFFPNFPEPQERPVQGGEEERGLADPLALEVKTEKEDKLDKVGKTDNSQKVEKFDMFDKKDKTEKTDMMEKADKAENVGKQEKEKMDKVEKVDTLEKMEKTEKAEKMDKPEKMDKDKAQKAEKPEKKDPAEKMDKATKGDKPEKVGKAAGKSPAANGITAAPTKDLTSPDKKTKPAAGSAKPSSAKPRPSSLSTGSAAPKRPTPTSNSSSTAPSKKSPIPKATTPTTGTKRPPSAATRPPTTTATSREAKPKTAEARTTERRPPVPKANATGTTPAATPKNGSSATDTTKPAGAPRVPLANRTSTSAPTPRRSTAAKTDSKPGEVKKSSTLKTTPADSTRPRTTPNRSPANISSSLVASTAATRARTAKPPAPSVPEKKPPVPRAPRPSAAAAKPSPRPGTAPLPDIRNIRSKIGSTDNMKYQPGGGKVSAAQGRTDTLAQGSLSKETSQGKVQIVNKKLDFSHVTSRLGSKDNIKHVPGGGNVQIMNKKVDVSKVTSKCGSKTNIKHKPGGGDVKIESHKVNFKDKAQSKVGSMDNVSHEPGGGHVKAEGAQETAEGNVAPSSGAPATVPAGRAAQENGVKEGAPCGEGEGLRDPQGLDSRIPETN</sequence>
<feature type="compositionally biased region" description="Low complexity" evidence="8">
    <location>
        <begin position="1011"/>
        <end position="1026"/>
    </location>
</feature>
<protein>
    <recommendedName>
        <fullName evidence="7">Microtubule-associated protein</fullName>
    </recommendedName>
</protein>